<feature type="signal peptide" evidence="4">
    <location>
        <begin position="1"/>
        <end position="20"/>
    </location>
</feature>
<dbReference type="InterPro" id="IPR008928">
    <property type="entry name" value="6-hairpin_glycosidase_sf"/>
</dbReference>
<evidence type="ECO:0000256" key="3">
    <source>
        <dbReference type="ARBA" id="ARBA00022801"/>
    </source>
</evidence>
<evidence type="ECO:0000256" key="1">
    <source>
        <dbReference type="ARBA" id="ARBA00001445"/>
    </source>
</evidence>
<evidence type="ECO:0000313" key="9">
    <source>
        <dbReference type="Proteomes" id="UP001589605"/>
    </source>
</evidence>
<dbReference type="Pfam" id="PF05592">
    <property type="entry name" value="Bac_rhamnosid"/>
    <property type="match status" value="1"/>
</dbReference>
<evidence type="ECO:0000259" key="6">
    <source>
        <dbReference type="Pfam" id="PF17389"/>
    </source>
</evidence>
<dbReference type="Gene3D" id="2.60.120.260">
    <property type="entry name" value="Galactose-binding domain-like"/>
    <property type="match status" value="1"/>
</dbReference>
<evidence type="ECO:0000256" key="2">
    <source>
        <dbReference type="ARBA" id="ARBA00012652"/>
    </source>
</evidence>
<evidence type="ECO:0000259" key="5">
    <source>
        <dbReference type="Pfam" id="PF05592"/>
    </source>
</evidence>
<comment type="catalytic activity">
    <reaction evidence="1">
        <text>Hydrolysis of terminal non-reducing alpha-L-rhamnose residues in alpha-L-rhamnosides.</text>
        <dbReference type="EC" id="3.2.1.40"/>
    </reaction>
</comment>
<keyword evidence="4" id="KW-0732">Signal</keyword>
<dbReference type="EC" id="3.2.1.40" evidence="2"/>
<dbReference type="Gene3D" id="1.50.10.10">
    <property type="match status" value="1"/>
</dbReference>
<dbReference type="Pfam" id="PF17390">
    <property type="entry name" value="Bac_rhamnosid_C"/>
    <property type="match status" value="1"/>
</dbReference>
<dbReference type="InterPro" id="IPR012341">
    <property type="entry name" value="6hp_glycosidase-like_sf"/>
</dbReference>
<dbReference type="InterPro" id="IPR035398">
    <property type="entry name" value="Bac_rhamnosid_C"/>
</dbReference>
<evidence type="ECO:0000259" key="7">
    <source>
        <dbReference type="Pfam" id="PF17390"/>
    </source>
</evidence>
<feature type="domain" description="Alpha-L-rhamnosidase concanavalin-like" evidence="5">
    <location>
        <begin position="42"/>
        <end position="155"/>
    </location>
</feature>
<dbReference type="EMBL" id="JBHMEZ010000032">
    <property type="protein sequence ID" value="MFB9054811.1"/>
    <property type="molecule type" value="Genomic_DNA"/>
</dbReference>
<reference evidence="8 9" key="1">
    <citation type="submission" date="2024-09" db="EMBL/GenBank/DDBJ databases">
        <authorList>
            <person name="Sun Q."/>
            <person name="Mori K."/>
        </authorList>
    </citation>
    <scope>NUCLEOTIDE SEQUENCE [LARGE SCALE GENOMIC DNA]</scope>
    <source>
        <strain evidence="8 9">CECT 8286</strain>
    </source>
</reference>
<dbReference type="Pfam" id="PF17389">
    <property type="entry name" value="Bac_rhamnosid6H"/>
    <property type="match status" value="1"/>
</dbReference>
<protein>
    <recommendedName>
        <fullName evidence="2">alpha-L-rhamnosidase</fullName>
        <ecNumber evidence="2">3.2.1.40</ecNumber>
    </recommendedName>
</protein>
<comment type="caution">
    <text evidence="8">The sequence shown here is derived from an EMBL/GenBank/DDBJ whole genome shotgun (WGS) entry which is preliminary data.</text>
</comment>
<feature type="domain" description="Alpha-L-rhamnosidase six-hairpin glycosidase" evidence="6">
    <location>
        <begin position="167"/>
        <end position="498"/>
    </location>
</feature>
<keyword evidence="9" id="KW-1185">Reference proteome</keyword>
<organism evidence="8 9">
    <name type="scientific">Formosa undariae</name>
    <dbReference type="NCBI Taxonomy" id="1325436"/>
    <lineage>
        <taxon>Bacteria</taxon>
        <taxon>Pseudomonadati</taxon>
        <taxon>Bacteroidota</taxon>
        <taxon>Flavobacteriia</taxon>
        <taxon>Flavobacteriales</taxon>
        <taxon>Flavobacteriaceae</taxon>
        <taxon>Formosa</taxon>
    </lineage>
</organism>
<dbReference type="Gene3D" id="2.60.420.10">
    <property type="entry name" value="Maltose phosphorylase, domain 3"/>
    <property type="match status" value="1"/>
</dbReference>
<keyword evidence="3 8" id="KW-0378">Hydrolase</keyword>
<dbReference type="SUPFAM" id="SSF48208">
    <property type="entry name" value="Six-hairpin glycosidases"/>
    <property type="match status" value="1"/>
</dbReference>
<dbReference type="InterPro" id="IPR008902">
    <property type="entry name" value="Rhamnosid_concanavalin"/>
</dbReference>
<dbReference type="InterPro" id="IPR035396">
    <property type="entry name" value="Bac_rhamnosid6H"/>
</dbReference>
<dbReference type="Proteomes" id="UP001589605">
    <property type="component" value="Unassembled WGS sequence"/>
</dbReference>
<evidence type="ECO:0000256" key="4">
    <source>
        <dbReference type="SAM" id="SignalP"/>
    </source>
</evidence>
<sequence>MRLLLINILIVLGPFLNVQAQDYTEVKAKFEHNLHKPVNIQKLGDGHYFIDFGKAYFGTISLKPNASQKDSVVFHLAEQLSTEHTVNRKPKGTIRYQRVMLPNLNKGDATDLILPKVIGNTKPEAIALPESFGVIMPFRYCEIENLKIPIDDLIIHQKVVHYKFNDEASYFTSSDTILNQIWDICKHTIKATSFAGYYVDGDRERIPYEADAYINQLSHYAFDNEYSLARRTNEYFISTPTWPTEWILHTAKMFYYDYLYTGDTESISKFYNKLKDKTLIELAREDGLITTDNEKLNKELMTQLGFENRKKIRDIVDWPMSERDGYEMKAINTVVNAFYFENLIMMSRIAEALDKKEDVLFFKEKANQVKVLINDKLFDKSTGLYIDGENSSHSSLHANMFPLAFGIVPEARKEAVITFIKSKGMACSVYAAQYLLEGLYKSNEAEYAKQLITATDHDRTWWNMIKTGSTMTLEAWDIKYKPNLDWNHAWGTAPGNIITRDLWGIKPITPGFEMAEIYPQLDNLSFSEIKAPTIKGPITAKFKKIDDHNSEYEIELPKSMNGQFRIPSGNWKSIKHNGVVIHKKTKLKLSEGRNTITLKK</sequence>
<dbReference type="GO" id="GO:0016787">
    <property type="term" value="F:hydrolase activity"/>
    <property type="evidence" value="ECO:0007669"/>
    <property type="project" value="UniProtKB-KW"/>
</dbReference>
<gene>
    <name evidence="8" type="ORF">ACFFVB_17100</name>
</gene>
<dbReference type="PANTHER" id="PTHR33307:SF6">
    <property type="entry name" value="ALPHA-RHAMNOSIDASE (EUROFUNG)-RELATED"/>
    <property type="match status" value="1"/>
</dbReference>
<dbReference type="RefSeq" id="WP_382384449.1">
    <property type="nucleotide sequence ID" value="NZ_JBHMEZ010000032.1"/>
</dbReference>
<proteinExistence type="predicted"/>
<name>A0ABV5F5S9_9FLAO</name>
<dbReference type="PANTHER" id="PTHR33307">
    <property type="entry name" value="ALPHA-RHAMNOSIDASE (EUROFUNG)"/>
    <property type="match status" value="1"/>
</dbReference>
<feature type="domain" description="Alpha-L-rhamnosidase C-terminal" evidence="7">
    <location>
        <begin position="504"/>
        <end position="576"/>
    </location>
</feature>
<feature type="chain" id="PRO_5046987562" description="alpha-L-rhamnosidase" evidence="4">
    <location>
        <begin position="21"/>
        <end position="600"/>
    </location>
</feature>
<dbReference type="InterPro" id="IPR016007">
    <property type="entry name" value="Alpha_rhamnosid"/>
</dbReference>
<evidence type="ECO:0000313" key="8">
    <source>
        <dbReference type="EMBL" id="MFB9054811.1"/>
    </source>
</evidence>
<accession>A0ABV5F5S9</accession>